<evidence type="ECO:0000259" key="1">
    <source>
        <dbReference type="Pfam" id="PF12697"/>
    </source>
</evidence>
<dbReference type="RefSeq" id="WP_133207100.1">
    <property type="nucleotide sequence ID" value="NZ_SMRU01000068.1"/>
</dbReference>
<keyword evidence="3" id="KW-1185">Reference proteome</keyword>
<dbReference type="OrthoDB" id="4481859at2"/>
<dbReference type="SUPFAM" id="SSF53474">
    <property type="entry name" value="alpha/beta-Hydrolases"/>
    <property type="match status" value="1"/>
</dbReference>
<dbReference type="GO" id="GO:0016787">
    <property type="term" value="F:hydrolase activity"/>
    <property type="evidence" value="ECO:0007669"/>
    <property type="project" value="UniProtKB-KW"/>
</dbReference>
<feature type="domain" description="AB hydrolase-1" evidence="1">
    <location>
        <begin position="24"/>
        <end position="234"/>
    </location>
</feature>
<dbReference type="InterPro" id="IPR029058">
    <property type="entry name" value="AB_hydrolase_fold"/>
</dbReference>
<dbReference type="Gene3D" id="3.40.50.1820">
    <property type="entry name" value="alpha/beta hydrolase"/>
    <property type="match status" value="1"/>
</dbReference>
<dbReference type="InterPro" id="IPR050266">
    <property type="entry name" value="AB_hydrolase_sf"/>
</dbReference>
<keyword evidence="2" id="KW-0378">Hydrolase</keyword>
<dbReference type="EMBL" id="SMRU01000068">
    <property type="protein sequence ID" value="TDF85369.1"/>
    <property type="molecule type" value="Genomic_DNA"/>
</dbReference>
<dbReference type="Pfam" id="PF12697">
    <property type="entry name" value="Abhydrolase_6"/>
    <property type="match status" value="1"/>
</dbReference>
<dbReference type="InterPro" id="IPR000073">
    <property type="entry name" value="AB_hydrolase_1"/>
</dbReference>
<reference evidence="2 3" key="1">
    <citation type="submission" date="2019-03" db="EMBL/GenBank/DDBJ databases">
        <title>Whole genome sequence of Arthrobacter sp JH1-1.</title>
        <authorList>
            <person name="Trinh H.N."/>
        </authorList>
    </citation>
    <scope>NUCLEOTIDE SEQUENCE [LARGE SCALE GENOMIC DNA]</scope>
    <source>
        <strain evidence="2 3">JH1-1</strain>
    </source>
</reference>
<dbReference type="PANTHER" id="PTHR43798">
    <property type="entry name" value="MONOACYLGLYCEROL LIPASE"/>
    <property type="match status" value="1"/>
</dbReference>
<evidence type="ECO:0000313" key="3">
    <source>
        <dbReference type="Proteomes" id="UP000295511"/>
    </source>
</evidence>
<dbReference type="GO" id="GO:0016020">
    <property type="term" value="C:membrane"/>
    <property type="evidence" value="ECO:0007669"/>
    <property type="project" value="TreeGrafter"/>
</dbReference>
<organism evidence="2 3">
    <name type="scientific">Arthrobacter terricola</name>
    <dbReference type="NCBI Taxonomy" id="2547396"/>
    <lineage>
        <taxon>Bacteria</taxon>
        <taxon>Bacillati</taxon>
        <taxon>Actinomycetota</taxon>
        <taxon>Actinomycetes</taxon>
        <taxon>Micrococcales</taxon>
        <taxon>Micrococcaceae</taxon>
        <taxon>Arthrobacter</taxon>
    </lineage>
</organism>
<accession>A0A4R5K425</accession>
<gene>
    <name evidence="2" type="ORF">E1809_25870</name>
</gene>
<dbReference type="AlphaFoldDB" id="A0A4R5K425"/>
<dbReference type="PRINTS" id="PR00111">
    <property type="entry name" value="ABHYDROLASE"/>
</dbReference>
<dbReference type="Proteomes" id="UP000295511">
    <property type="component" value="Unassembled WGS sequence"/>
</dbReference>
<name>A0A4R5K425_9MICC</name>
<evidence type="ECO:0000313" key="2">
    <source>
        <dbReference type="EMBL" id="TDF85369.1"/>
    </source>
</evidence>
<comment type="caution">
    <text evidence="2">The sequence shown here is derived from an EMBL/GenBank/DDBJ whole genome shotgun (WGS) entry which is preliminary data.</text>
</comment>
<proteinExistence type="predicted"/>
<protein>
    <submittedName>
        <fullName evidence="2">Alpha/beta hydrolase</fullName>
    </submittedName>
</protein>
<dbReference type="PANTHER" id="PTHR43798:SF33">
    <property type="entry name" value="HYDROLASE, PUTATIVE (AFU_ORTHOLOGUE AFUA_2G14860)-RELATED"/>
    <property type="match status" value="1"/>
</dbReference>
<sequence>MAGYVDIGGHPTWVDDSGGPGAALLLLHGGMSNSDDLLRSIGGDLSKDYRVVAFDRRGHGRTADTEGAFDYEDMAAETVRVLETVVHGPAHLVGWSDGGIVALLVALSRPDLVHRLVVIGTNFHYNGTVPFDMDPQSPMAQELATAYAERSPDGAEHLEVVFRKSVALFTSEPQLTTADIGRIAHPALVVVGDDDVVTLAHTISLYEALPSGQLAVVPGASHALPFEQPDVLARLITTFLAGTQPPRTLMPVRRAAGA</sequence>